<dbReference type="PANTHER" id="PTHR23112">
    <property type="entry name" value="G PROTEIN-COUPLED RECEPTOR 157-RELATED"/>
    <property type="match status" value="1"/>
</dbReference>
<sequence>MSSSQCEIIDSVQDCLTPGDRIGLAFTAESGFISLTAVLILFFLILRNVIRYTRNPPPNGWSLVQQPADVYMLSLFTSDILQALGAIMDVKWAHEGIVKTGTFCAAQGLIQQVGEAGVAMATLSITIHTFITVWSRKAVHSRRGAVMVVVMIWLFVILYASINLGIHSKGSIKYYSPTPYWCWIGKSFGKQRVTGEYMWLWIALFFSILMYVPLVLWNRGNIIVDNEHWWKVQVRWTALPESAEGKTARKRPSANSLAILAYPIVYSIVVLPLSVGRWIGFVQERHGANHVPPAATFGVTFVFGLSGALNVLLLITTRPNLLLFGAKVEKRRPSISVTGRAAVPEEGARRGQSSEGNTAYSDAAHTTSASPKVMADGQLNTSAESVWTLPSANGAR</sequence>
<gene>
    <name evidence="7" type="ORF">BD410DRAFT_813640</name>
</gene>
<dbReference type="OrthoDB" id="100006at2759"/>
<evidence type="ECO:0000313" key="7">
    <source>
        <dbReference type="EMBL" id="TDL25439.1"/>
    </source>
</evidence>
<evidence type="ECO:0000256" key="6">
    <source>
        <dbReference type="SAM" id="Phobius"/>
    </source>
</evidence>
<feature type="transmembrane region" description="Helical" evidence="6">
    <location>
        <begin position="22"/>
        <end position="46"/>
    </location>
</feature>
<dbReference type="STRING" id="50990.A0A4Y7QF06"/>
<keyword evidence="3 6" id="KW-1133">Transmembrane helix</keyword>
<dbReference type="EMBL" id="ML170164">
    <property type="protein sequence ID" value="TDL25439.1"/>
    <property type="molecule type" value="Genomic_DNA"/>
</dbReference>
<comment type="subcellular location">
    <subcellularLocation>
        <location evidence="1">Membrane</location>
        <topology evidence="1">Multi-pass membrane protein</topology>
    </subcellularLocation>
</comment>
<keyword evidence="2 6" id="KW-0812">Transmembrane</keyword>
<feature type="compositionally biased region" description="Polar residues" evidence="5">
    <location>
        <begin position="351"/>
        <end position="370"/>
    </location>
</feature>
<evidence type="ECO:0000256" key="4">
    <source>
        <dbReference type="ARBA" id="ARBA00023136"/>
    </source>
</evidence>
<dbReference type="VEuPathDB" id="FungiDB:BD410DRAFT_813640"/>
<dbReference type="Proteomes" id="UP000294933">
    <property type="component" value="Unassembled WGS sequence"/>
</dbReference>
<feature type="transmembrane region" description="Helical" evidence="6">
    <location>
        <begin position="145"/>
        <end position="166"/>
    </location>
</feature>
<evidence type="ECO:0000256" key="1">
    <source>
        <dbReference type="ARBA" id="ARBA00004141"/>
    </source>
</evidence>
<evidence type="ECO:0000256" key="5">
    <source>
        <dbReference type="SAM" id="MobiDB-lite"/>
    </source>
</evidence>
<proteinExistence type="predicted"/>
<evidence type="ECO:0000256" key="3">
    <source>
        <dbReference type="ARBA" id="ARBA00022989"/>
    </source>
</evidence>
<feature type="transmembrane region" description="Helical" evidence="6">
    <location>
        <begin position="198"/>
        <end position="217"/>
    </location>
</feature>
<feature type="transmembrane region" description="Helical" evidence="6">
    <location>
        <begin position="256"/>
        <end position="275"/>
    </location>
</feature>
<evidence type="ECO:0000313" key="8">
    <source>
        <dbReference type="Proteomes" id="UP000294933"/>
    </source>
</evidence>
<dbReference type="AlphaFoldDB" id="A0A4Y7QF06"/>
<dbReference type="Gene3D" id="1.20.1070.10">
    <property type="entry name" value="Rhodopsin 7-helix transmembrane proteins"/>
    <property type="match status" value="1"/>
</dbReference>
<dbReference type="GO" id="GO:0007189">
    <property type="term" value="P:adenylate cyclase-activating G protein-coupled receptor signaling pathway"/>
    <property type="evidence" value="ECO:0007669"/>
    <property type="project" value="TreeGrafter"/>
</dbReference>
<dbReference type="GO" id="GO:0004930">
    <property type="term" value="F:G protein-coupled receptor activity"/>
    <property type="evidence" value="ECO:0007669"/>
    <property type="project" value="TreeGrafter"/>
</dbReference>
<evidence type="ECO:0000256" key="2">
    <source>
        <dbReference type="ARBA" id="ARBA00022692"/>
    </source>
</evidence>
<name>A0A4Y7QF06_9AGAM</name>
<dbReference type="GO" id="GO:0005886">
    <property type="term" value="C:plasma membrane"/>
    <property type="evidence" value="ECO:0007669"/>
    <property type="project" value="TreeGrafter"/>
</dbReference>
<feature type="transmembrane region" description="Helical" evidence="6">
    <location>
        <begin position="295"/>
        <end position="315"/>
    </location>
</feature>
<keyword evidence="4 6" id="KW-0472">Membrane</keyword>
<organism evidence="7 8">
    <name type="scientific">Rickenella mellea</name>
    <dbReference type="NCBI Taxonomy" id="50990"/>
    <lineage>
        <taxon>Eukaryota</taxon>
        <taxon>Fungi</taxon>
        <taxon>Dikarya</taxon>
        <taxon>Basidiomycota</taxon>
        <taxon>Agaricomycotina</taxon>
        <taxon>Agaricomycetes</taxon>
        <taxon>Hymenochaetales</taxon>
        <taxon>Rickenellaceae</taxon>
        <taxon>Rickenella</taxon>
    </lineage>
</organism>
<reference evidence="7 8" key="1">
    <citation type="submission" date="2018-06" db="EMBL/GenBank/DDBJ databases">
        <title>A transcriptomic atlas of mushroom development highlights an independent origin of complex multicellularity.</title>
        <authorList>
            <consortium name="DOE Joint Genome Institute"/>
            <person name="Krizsan K."/>
            <person name="Almasi E."/>
            <person name="Merenyi Z."/>
            <person name="Sahu N."/>
            <person name="Viragh M."/>
            <person name="Koszo T."/>
            <person name="Mondo S."/>
            <person name="Kiss B."/>
            <person name="Balint B."/>
            <person name="Kues U."/>
            <person name="Barry K."/>
            <person name="Hegedus J.C."/>
            <person name="Henrissat B."/>
            <person name="Johnson J."/>
            <person name="Lipzen A."/>
            <person name="Ohm R."/>
            <person name="Nagy I."/>
            <person name="Pangilinan J."/>
            <person name="Yan J."/>
            <person name="Xiong Y."/>
            <person name="Grigoriev I.V."/>
            <person name="Hibbett D.S."/>
            <person name="Nagy L.G."/>
        </authorList>
    </citation>
    <scope>NUCLEOTIDE SEQUENCE [LARGE SCALE GENOMIC DNA]</scope>
    <source>
        <strain evidence="7 8">SZMC22713</strain>
    </source>
</reference>
<feature type="region of interest" description="Disordered" evidence="5">
    <location>
        <begin position="335"/>
        <end position="377"/>
    </location>
</feature>
<keyword evidence="8" id="KW-1185">Reference proteome</keyword>
<dbReference type="SUPFAM" id="SSF81321">
    <property type="entry name" value="Family A G protein-coupled receptor-like"/>
    <property type="match status" value="1"/>
</dbReference>
<accession>A0A4Y7QF06</accession>
<dbReference type="PANTHER" id="PTHR23112:SF37">
    <property type="entry name" value="G PROTEIN-COUPLED RECEPTOR GPR1"/>
    <property type="match status" value="1"/>
</dbReference>
<protein>
    <submittedName>
        <fullName evidence="7">Uncharacterized protein</fullName>
    </submittedName>
</protein>